<proteinExistence type="predicted"/>
<name>L0KYL7_METHD</name>
<evidence type="ECO:0000313" key="1">
    <source>
        <dbReference type="EMBL" id="AGB50201.1"/>
    </source>
</evidence>
<evidence type="ECO:0000313" key="2">
    <source>
        <dbReference type="Proteomes" id="UP000010866"/>
    </source>
</evidence>
<gene>
    <name evidence="1" type="ordered locus">Metho_2032</name>
</gene>
<sequence precursor="true">MGRKNNLFHRACIVLMLLFVSSFVACGVSVAAEDTNDMVNSDIDLQISEQPNKNNMTEAEEKLSTDLLELLRTTRPGSSTGAIINSDEQDLVHVYVYLYKGNNTDVIAPIVQEITNWDEETSVAVAWVSVNRLEELALLEEVKNIRTVIPPVVNNGSATNEDNISTDAEKGNYLEDGNWIKIIGVLLFTAIVFKKRSE</sequence>
<dbReference type="EMBL" id="CP003362">
    <property type="protein sequence ID" value="AGB50201.1"/>
    <property type="molecule type" value="Genomic_DNA"/>
</dbReference>
<dbReference type="GeneID" id="14406545"/>
<reference evidence="2" key="1">
    <citation type="submission" date="2012-02" db="EMBL/GenBank/DDBJ databases">
        <title>Complete sequence of chromosome of Methanomethylovorans hollandica DSM 15978.</title>
        <authorList>
            <person name="Lucas S."/>
            <person name="Copeland A."/>
            <person name="Lapidus A."/>
            <person name="Glavina del Rio T."/>
            <person name="Dalin E."/>
            <person name="Tice H."/>
            <person name="Bruce D."/>
            <person name="Goodwin L."/>
            <person name="Pitluck S."/>
            <person name="Peters L."/>
            <person name="Mikhailova N."/>
            <person name="Held B."/>
            <person name="Kyrpides N."/>
            <person name="Mavromatis K."/>
            <person name="Ivanova N."/>
            <person name="Brettin T."/>
            <person name="Detter J.C."/>
            <person name="Han C."/>
            <person name="Larimer F."/>
            <person name="Land M."/>
            <person name="Hauser L."/>
            <person name="Markowitz V."/>
            <person name="Cheng J.-F."/>
            <person name="Hugenholtz P."/>
            <person name="Woyke T."/>
            <person name="Wu D."/>
            <person name="Spring S."/>
            <person name="Schroeder M."/>
            <person name="Brambilla E."/>
            <person name="Klenk H.-P."/>
            <person name="Eisen J.A."/>
        </authorList>
    </citation>
    <scope>NUCLEOTIDE SEQUENCE [LARGE SCALE GENOMIC DNA]</scope>
    <source>
        <strain evidence="2">DSM 15978 / NBRC 107637 / DMS1</strain>
    </source>
</reference>
<dbReference type="AlphaFoldDB" id="L0KYL7"/>
<protein>
    <submittedName>
        <fullName evidence="1">Uncharacterized protein</fullName>
    </submittedName>
</protein>
<dbReference type="Proteomes" id="UP000010866">
    <property type="component" value="Chromosome"/>
</dbReference>
<dbReference type="KEGG" id="mhz:Metho_2032"/>
<dbReference type="HOGENOM" id="CLU_1375519_0_0_2"/>
<organism evidence="1 2">
    <name type="scientific">Methanomethylovorans hollandica (strain DSM 15978 / NBRC 107637 / DMS1)</name>
    <dbReference type="NCBI Taxonomy" id="867904"/>
    <lineage>
        <taxon>Archaea</taxon>
        <taxon>Methanobacteriati</taxon>
        <taxon>Methanobacteriota</taxon>
        <taxon>Stenosarchaea group</taxon>
        <taxon>Methanomicrobia</taxon>
        <taxon>Methanosarcinales</taxon>
        <taxon>Methanosarcinaceae</taxon>
        <taxon>Methanomethylovorans</taxon>
    </lineage>
</organism>
<keyword evidence="2" id="KW-1185">Reference proteome</keyword>
<dbReference type="STRING" id="867904.Metho_2032"/>
<dbReference type="PROSITE" id="PS51257">
    <property type="entry name" value="PROKAR_LIPOPROTEIN"/>
    <property type="match status" value="1"/>
</dbReference>
<accession>L0KYL7</accession>
<dbReference type="RefSeq" id="WP_015325366.1">
    <property type="nucleotide sequence ID" value="NC_019977.1"/>
</dbReference>